<dbReference type="Pfam" id="PF20027">
    <property type="entry name" value="DUF6435"/>
    <property type="match status" value="1"/>
</dbReference>
<gene>
    <name evidence="2" type="ORF">V202x_09080</name>
</gene>
<evidence type="ECO:0000256" key="1">
    <source>
        <dbReference type="SAM" id="Coils"/>
    </source>
</evidence>
<proteinExistence type="predicted"/>
<dbReference type="AlphaFoldDB" id="A0A517WQL7"/>
<dbReference type="OrthoDB" id="292170at2"/>
<keyword evidence="3" id="KW-1185">Reference proteome</keyword>
<evidence type="ECO:0008006" key="4">
    <source>
        <dbReference type="Google" id="ProtNLM"/>
    </source>
</evidence>
<protein>
    <recommendedName>
        <fullName evidence="4">Lacal_2735 family protein</fullName>
    </recommendedName>
</protein>
<sequence length="62" mass="7075">MFGWFRGNPKKKLEAQYATKLEQARDAQRNGNIQGYASLMAEAETILQEIDRLAETVEKNSD</sequence>
<dbReference type="EMBL" id="CP037422">
    <property type="protein sequence ID" value="QDU07550.1"/>
    <property type="molecule type" value="Genomic_DNA"/>
</dbReference>
<evidence type="ECO:0000313" key="3">
    <source>
        <dbReference type="Proteomes" id="UP000318384"/>
    </source>
</evidence>
<dbReference type="NCBIfam" id="NF033487">
    <property type="entry name" value="Lacal_2735_fam"/>
    <property type="match status" value="1"/>
</dbReference>
<keyword evidence="1" id="KW-0175">Coiled coil</keyword>
<organism evidence="2 3">
    <name type="scientific">Gimesia aquarii</name>
    <dbReference type="NCBI Taxonomy" id="2527964"/>
    <lineage>
        <taxon>Bacteria</taxon>
        <taxon>Pseudomonadati</taxon>
        <taxon>Planctomycetota</taxon>
        <taxon>Planctomycetia</taxon>
        <taxon>Planctomycetales</taxon>
        <taxon>Planctomycetaceae</taxon>
        <taxon>Gimesia</taxon>
    </lineage>
</organism>
<reference evidence="2 3" key="1">
    <citation type="submission" date="2019-03" db="EMBL/GenBank/DDBJ databases">
        <title>Deep-cultivation of Planctomycetes and their phenomic and genomic characterization uncovers novel biology.</title>
        <authorList>
            <person name="Wiegand S."/>
            <person name="Jogler M."/>
            <person name="Boedeker C."/>
            <person name="Pinto D."/>
            <person name="Vollmers J."/>
            <person name="Rivas-Marin E."/>
            <person name="Kohn T."/>
            <person name="Peeters S.H."/>
            <person name="Heuer A."/>
            <person name="Rast P."/>
            <person name="Oberbeckmann S."/>
            <person name="Bunk B."/>
            <person name="Jeske O."/>
            <person name="Meyerdierks A."/>
            <person name="Storesund J.E."/>
            <person name="Kallscheuer N."/>
            <person name="Luecker S."/>
            <person name="Lage O.M."/>
            <person name="Pohl T."/>
            <person name="Merkel B.J."/>
            <person name="Hornburger P."/>
            <person name="Mueller R.-W."/>
            <person name="Bruemmer F."/>
            <person name="Labrenz M."/>
            <person name="Spormann A.M."/>
            <person name="Op den Camp H."/>
            <person name="Overmann J."/>
            <person name="Amann R."/>
            <person name="Jetten M.S.M."/>
            <person name="Mascher T."/>
            <person name="Medema M.H."/>
            <person name="Devos D.P."/>
            <person name="Kaster A.-K."/>
            <person name="Ovreas L."/>
            <person name="Rohde M."/>
            <person name="Galperin M.Y."/>
            <person name="Jogler C."/>
        </authorList>
    </citation>
    <scope>NUCLEOTIDE SEQUENCE [LARGE SCALE GENOMIC DNA]</scope>
    <source>
        <strain evidence="2 3">V202</strain>
    </source>
</reference>
<accession>A0A517WQL7</accession>
<dbReference type="InterPro" id="IPR045493">
    <property type="entry name" value="DUF6435"/>
</dbReference>
<evidence type="ECO:0000313" key="2">
    <source>
        <dbReference type="EMBL" id="QDU07550.1"/>
    </source>
</evidence>
<name>A0A517WQL7_9PLAN</name>
<dbReference type="RefSeq" id="WP_145171578.1">
    <property type="nucleotide sequence ID" value="NZ_CP037422.1"/>
</dbReference>
<dbReference type="Proteomes" id="UP000318384">
    <property type="component" value="Chromosome"/>
</dbReference>
<feature type="coiled-coil region" evidence="1">
    <location>
        <begin position="10"/>
        <end position="60"/>
    </location>
</feature>